<dbReference type="InterPro" id="IPR040525">
    <property type="entry name" value="UGGT_TRXL_4"/>
</dbReference>
<dbReference type="InterPro" id="IPR040693">
    <property type="entry name" value="UGGT_TRXL_1"/>
</dbReference>
<dbReference type="InterPro" id="IPR009448">
    <property type="entry name" value="UDP-g_GGtrans"/>
</dbReference>
<feature type="chain" id="PRO_5021241588" description="UDP-glucose:glycoprotein glucosyltransferase" evidence="10">
    <location>
        <begin position="29"/>
        <end position="1584"/>
    </location>
</feature>
<dbReference type="Pfam" id="PF06427">
    <property type="entry name" value="UDP-g_GGTase"/>
    <property type="match status" value="1"/>
</dbReference>
<organism evidence="16 17">
    <name type="scientific">Powellomyces hirtus</name>
    <dbReference type="NCBI Taxonomy" id="109895"/>
    <lineage>
        <taxon>Eukaryota</taxon>
        <taxon>Fungi</taxon>
        <taxon>Fungi incertae sedis</taxon>
        <taxon>Chytridiomycota</taxon>
        <taxon>Chytridiomycota incertae sedis</taxon>
        <taxon>Chytridiomycetes</taxon>
        <taxon>Spizellomycetales</taxon>
        <taxon>Powellomycetaceae</taxon>
        <taxon>Powellomyces</taxon>
    </lineage>
</organism>
<evidence type="ECO:0000259" key="11">
    <source>
        <dbReference type="Pfam" id="PF18400"/>
    </source>
</evidence>
<evidence type="ECO:0000256" key="5">
    <source>
        <dbReference type="ARBA" id="ARBA00022679"/>
    </source>
</evidence>
<evidence type="ECO:0000256" key="3">
    <source>
        <dbReference type="ARBA" id="ARBA00004922"/>
    </source>
</evidence>
<evidence type="ECO:0000259" key="14">
    <source>
        <dbReference type="Pfam" id="PF18403"/>
    </source>
</evidence>
<dbReference type="Pfam" id="PF18403">
    <property type="entry name" value="Thioredoxin_15"/>
    <property type="match status" value="1"/>
</dbReference>
<dbReference type="SUPFAM" id="SSF53448">
    <property type="entry name" value="Nucleotide-diphospho-sugar transferases"/>
    <property type="match status" value="1"/>
</dbReference>
<dbReference type="Pfam" id="PF18402">
    <property type="entry name" value="Thioredoxin_14"/>
    <property type="match status" value="1"/>
</dbReference>
<dbReference type="InterPro" id="IPR040694">
    <property type="entry name" value="UGGT_TRXL_2"/>
</dbReference>
<dbReference type="Proteomes" id="UP000318582">
    <property type="component" value="Unassembled WGS sequence"/>
</dbReference>
<feature type="compositionally biased region" description="Basic and acidic residues" evidence="9">
    <location>
        <begin position="287"/>
        <end position="296"/>
    </location>
</feature>
<gene>
    <name evidence="16" type="ORF">PhCBS80983_g05166</name>
</gene>
<feature type="domain" description="UGGT thioredoxin-like" evidence="13">
    <location>
        <begin position="453"/>
        <end position="693"/>
    </location>
</feature>
<evidence type="ECO:0008006" key="18">
    <source>
        <dbReference type="Google" id="ProtNLM"/>
    </source>
</evidence>
<feature type="region of interest" description="Disordered" evidence="9">
    <location>
        <begin position="1489"/>
        <end position="1512"/>
    </location>
</feature>
<dbReference type="InterPro" id="IPR040497">
    <property type="entry name" value="Glyco_transf_24"/>
</dbReference>
<dbReference type="Pfam" id="PF18401">
    <property type="entry name" value="Thioredoxin_13"/>
    <property type="match status" value="1"/>
</dbReference>
<evidence type="ECO:0000256" key="2">
    <source>
        <dbReference type="ARBA" id="ARBA00004319"/>
    </source>
</evidence>
<dbReference type="GO" id="GO:0003980">
    <property type="term" value="F:UDP-glucose:glycoprotein glucosyltransferase activity"/>
    <property type="evidence" value="ECO:0007669"/>
    <property type="project" value="InterPro"/>
</dbReference>
<name>A0A507DV45_9FUNG</name>
<keyword evidence="7" id="KW-0256">Endoplasmic reticulum</keyword>
<comment type="pathway">
    <text evidence="3">Protein modification; protein glycosylation.</text>
</comment>
<comment type="cofactor">
    <cofactor evidence="1">
        <name>Ca(2+)</name>
        <dbReference type="ChEBI" id="CHEBI:29108"/>
    </cofactor>
</comment>
<accession>A0A507DV45</accession>
<evidence type="ECO:0000256" key="10">
    <source>
        <dbReference type="SAM" id="SignalP"/>
    </source>
</evidence>
<feature type="region of interest" description="Disordered" evidence="9">
    <location>
        <begin position="287"/>
        <end position="312"/>
    </location>
</feature>
<dbReference type="Pfam" id="PF18404">
    <property type="entry name" value="Glyco_transf_24"/>
    <property type="match status" value="1"/>
</dbReference>
<dbReference type="GO" id="GO:0036503">
    <property type="term" value="P:ERAD pathway"/>
    <property type="evidence" value="ECO:0007669"/>
    <property type="project" value="TreeGrafter"/>
</dbReference>
<evidence type="ECO:0000259" key="13">
    <source>
        <dbReference type="Pfam" id="PF18402"/>
    </source>
</evidence>
<evidence type="ECO:0000256" key="9">
    <source>
        <dbReference type="SAM" id="MobiDB-lite"/>
    </source>
</evidence>
<feature type="domain" description="UDP-glucose:glycoprotein glucosyltransferase thioredoxin-like" evidence="14">
    <location>
        <begin position="720"/>
        <end position="888"/>
    </location>
</feature>
<evidence type="ECO:0000256" key="6">
    <source>
        <dbReference type="ARBA" id="ARBA00022729"/>
    </source>
</evidence>
<evidence type="ECO:0000313" key="16">
    <source>
        <dbReference type="EMBL" id="TPX55629.1"/>
    </source>
</evidence>
<evidence type="ECO:0000256" key="8">
    <source>
        <dbReference type="ARBA" id="ARBA00023180"/>
    </source>
</evidence>
<dbReference type="Pfam" id="PF18400">
    <property type="entry name" value="Thioredoxin_12"/>
    <property type="match status" value="1"/>
</dbReference>
<dbReference type="Gene3D" id="3.90.550.10">
    <property type="entry name" value="Spore Coat Polysaccharide Biosynthesis Protein SpsA, Chain A"/>
    <property type="match status" value="1"/>
</dbReference>
<protein>
    <recommendedName>
        <fullName evidence="18">UDP-glucose:glycoprotein glucosyltransferase</fullName>
    </recommendedName>
</protein>
<feature type="domain" description="UGGT thioredoxin-like" evidence="12">
    <location>
        <begin position="319"/>
        <end position="446"/>
    </location>
</feature>
<proteinExistence type="inferred from homology"/>
<dbReference type="GO" id="GO:0005788">
    <property type="term" value="C:endoplasmic reticulum lumen"/>
    <property type="evidence" value="ECO:0007669"/>
    <property type="project" value="UniProtKB-SubCell"/>
</dbReference>
<feature type="signal peptide" evidence="10">
    <location>
        <begin position="1"/>
        <end position="28"/>
    </location>
</feature>
<dbReference type="UniPathway" id="UPA00378"/>
<dbReference type="PANTHER" id="PTHR11226">
    <property type="entry name" value="UDP-GLUCOSE GLYCOPROTEIN:GLUCOSYLTRANSFERASE"/>
    <property type="match status" value="1"/>
</dbReference>
<reference evidence="16 17" key="1">
    <citation type="journal article" date="2019" name="Sci. Rep.">
        <title>Comparative genomics of chytrid fungi reveal insights into the obligate biotrophic and pathogenic lifestyle of Synchytrium endobioticum.</title>
        <authorList>
            <person name="van de Vossenberg B.T.L.H."/>
            <person name="Warris S."/>
            <person name="Nguyen H.D.T."/>
            <person name="van Gent-Pelzer M.P.E."/>
            <person name="Joly D.L."/>
            <person name="van de Geest H.C."/>
            <person name="Bonants P.J.M."/>
            <person name="Smith D.S."/>
            <person name="Levesque C.A."/>
            <person name="van der Lee T.A.J."/>
        </authorList>
    </citation>
    <scope>NUCLEOTIDE SEQUENCE [LARGE SCALE GENOMIC DNA]</scope>
    <source>
        <strain evidence="16 17">CBS 809.83</strain>
    </source>
</reference>
<evidence type="ECO:0000256" key="1">
    <source>
        <dbReference type="ARBA" id="ARBA00001913"/>
    </source>
</evidence>
<dbReference type="CDD" id="cd06432">
    <property type="entry name" value="GT8_HUGT1_C_like"/>
    <property type="match status" value="1"/>
</dbReference>
<evidence type="ECO:0000259" key="15">
    <source>
        <dbReference type="Pfam" id="PF18404"/>
    </source>
</evidence>
<dbReference type="InterPro" id="IPR029044">
    <property type="entry name" value="Nucleotide-diphossugar_trans"/>
</dbReference>
<dbReference type="GO" id="GO:0018279">
    <property type="term" value="P:protein N-linked glycosylation via asparagine"/>
    <property type="evidence" value="ECO:0007669"/>
    <property type="project" value="TreeGrafter"/>
</dbReference>
<feature type="domain" description="Glucosyltransferase 24 catalytic" evidence="15">
    <location>
        <begin position="1212"/>
        <end position="1480"/>
    </location>
</feature>
<comment type="caution">
    <text evidence="16">The sequence shown here is derived from an EMBL/GenBank/DDBJ whole genome shotgun (WGS) entry which is preliminary data.</text>
</comment>
<feature type="compositionally biased region" description="Low complexity" evidence="9">
    <location>
        <begin position="1489"/>
        <end position="1500"/>
    </location>
</feature>
<keyword evidence="17" id="KW-1185">Reference proteome</keyword>
<comment type="subcellular location">
    <subcellularLocation>
        <location evidence="2">Endoplasmic reticulum lumen</location>
    </subcellularLocation>
</comment>
<keyword evidence="8" id="KW-0325">Glycoprotein</keyword>
<evidence type="ECO:0000259" key="12">
    <source>
        <dbReference type="Pfam" id="PF18401"/>
    </source>
</evidence>
<sequence>MRLSIVGRSLQPCWTLFLFLGSFCLSQAEVPLVSTTLKTEWHAPPQILEAVEFVANEGKTYVFDYLTHLASNNLLSRSARLSDEKLYKEIVNDLTSSRTNSDADGVDIVSDLTSLQKDQMAFVLDQRLIPLLKLALALRSAAPRVQAQYRLYLDEVVPEFSGSGKSFDAACESWVDWYGVQACSPSEVEQLAASFSSSEHQSEPQIYSFDHVYRVGHNASAPVAVLYADCQSRTFTSFHQTLLRLAQEHGLTYVLRYKPGADTGKPLTVSGYGVELALKSTEYKVTDDREIQKGEDADQQTNSGKQVDENDQLRETPARIVPLLANETIDLGLKTAQLILKSTHPINSLVDVIQNFPKFAHLLKDVKLDKEIAASIEANQMKMPGQRNRLWINGMEHDMLKLDIFSLQRTLRSETSRVASFMALNLTSDQAIALLTTPLADKSETDVTWGDAFDVRSDLVVWWNDLEKDSRYSRWPKDIMDLLRPSYPGQLKFMRKNLMQLVFQLDLTNPAHLRVMLQAFEFVERDIPLRFGIAPLVDETDPNAPASIAALAFYHLRRTHKLKDAKRFIVELYGLSDASSLDAKAVQEAYLKLTNKPLGKALDEWKEEREELYQELLGFGLRTGVERQAGALFANGKHLDIISEWQQPMLSLYMQMVEYLTQQVYAKKVTDSTHIYDHFLSLPNVYPRRHNLIFGPARLVDFLACGDCRVLDHLKWTSFDSQPSAVSVVAIADFNSEAGASFALDALGYLKEMGTEGVRLTLLQSGPEPFEAFPDLVTQVTTPTELATIVKILDAHKALQSQVQTFIQGLDLEPSQKALIVNGRVVGPIPSSVEFDYEDIGLLSSVEFRLRIGAIASKVAEYLGDPGESPEKTKMISDAILKATSAVAAASTESASSAPAGVTAGARSRLPLNAFAQLNATNSAITVGDEKKAVVKIFAIVDPLTELAQKLSALLRVISKLDGTYVQIMLNPEPKVGESLPIKRFYRYVLAAEPQFDTSGMLQLPNAEFHGLPLEPLYTLGMDVANSWIVFPRQSVEDLDNIRLAKLQGRGVVAEFLLENILVEGHARESQTGGPPRGLQFLLGTKQDPSRLDTITMANLGYLQLKANPGIWDLRLREGRSRELYDILSVSDTLKPHDGSNVPQSSVKVVLNSFEGVTMYPVVAKKPGLENEELLVENSDANDQASASGMWSKMKTTLFGKQERQNKGNGAINIFSVASGHLYERFLSIMMLSVVKNTKSPVKFWFISNFLSPSFKAFIPHLAKAYGFEYELVTYKWPHWLRQQTEKQRTIWGYKILFLDVLFPLDLTKVIFVDADQVVRTDLKELVDMDLKGAVYGYTPFCDDRTEMDGFRFWKHGYWKDHLGGKPYHISALYVVDLNRFRQLAAGDRLRQQYQMLSADPHSLANLDQDLPNNMNTPQQIPIYSLPQEWLWCETWCSDESLKTAKTIDLCNNPLTKEPKLERAKRILPEWEGLDAEVAAIAARVAGNKPASSSVPPAASTTQVSDEHAKDELSSITEIEKISGDRSAIIYNYILQKTAIALSATVSDEPLSYKQALASDDATKWVEAINAEQASLHDKRSSQS</sequence>
<keyword evidence="5" id="KW-0808">Transferase</keyword>
<evidence type="ECO:0000256" key="4">
    <source>
        <dbReference type="ARBA" id="ARBA00006351"/>
    </source>
</evidence>
<evidence type="ECO:0000313" key="17">
    <source>
        <dbReference type="Proteomes" id="UP000318582"/>
    </source>
</evidence>
<dbReference type="FunFam" id="3.90.550.10:FF:000065">
    <property type="entry name" value="UDP-glucose:glycoprotein glucosyltransferase, putative"/>
    <property type="match status" value="1"/>
</dbReference>
<dbReference type="STRING" id="109895.A0A507DV45"/>
<dbReference type="EMBL" id="QEAQ01000101">
    <property type="protein sequence ID" value="TPX55629.1"/>
    <property type="molecule type" value="Genomic_DNA"/>
</dbReference>
<feature type="domain" description="UGGT thioredoxin-like" evidence="11">
    <location>
        <begin position="43"/>
        <end position="261"/>
    </location>
</feature>
<comment type="similarity">
    <text evidence="4">Belongs to the glycosyltransferase 8 family.</text>
</comment>
<dbReference type="InterPro" id="IPR040692">
    <property type="entry name" value="UGGT_TRXL_3"/>
</dbReference>
<evidence type="ECO:0000256" key="7">
    <source>
        <dbReference type="ARBA" id="ARBA00022824"/>
    </source>
</evidence>
<dbReference type="PANTHER" id="PTHR11226:SF0">
    <property type="entry name" value="UDP-GLUCOSE:GLYCOPROTEIN GLUCOSYLTRANSFERASE"/>
    <property type="match status" value="1"/>
</dbReference>
<keyword evidence="6 10" id="KW-0732">Signal</keyword>
<dbReference type="GO" id="GO:0051082">
    <property type="term" value="F:unfolded protein binding"/>
    <property type="evidence" value="ECO:0007669"/>
    <property type="project" value="TreeGrafter"/>
</dbReference>